<evidence type="ECO:0000313" key="3">
    <source>
        <dbReference type="Proteomes" id="UP000244016"/>
    </source>
</evidence>
<protein>
    <submittedName>
        <fullName evidence="2">Uncharacterized protein</fullName>
    </submittedName>
</protein>
<name>A0A2T5G8N0_9BACL</name>
<evidence type="ECO:0000313" key="2">
    <source>
        <dbReference type="EMBL" id="PTQ52545.1"/>
    </source>
</evidence>
<accession>A0A2T5G8N0</accession>
<sequence>MYSWYIFLRLFEKSCFPPSEKPSHNKGSGGGGVRTGAVGANGV</sequence>
<feature type="compositionally biased region" description="Gly residues" evidence="1">
    <location>
        <begin position="27"/>
        <end position="43"/>
    </location>
</feature>
<gene>
    <name evidence="2" type="ORF">BLITH_0724</name>
</gene>
<reference evidence="2 3" key="1">
    <citation type="submission" date="2017-08" db="EMBL/GenBank/DDBJ databases">
        <title>Burning lignite coal seam in the remote Altai Mountains harbors a hydrogen-driven thermophilic microbial community.</title>
        <authorList>
            <person name="Kadnikov V.V."/>
            <person name="Mardanov A.V."/>
            <person name="Ivasenko D."/>
            <person name="Beletsky A.V."/>
            <person name="Karnachuk O.V."/>
            <person name="Ravin N.V."/>
        </authorList>
    </citation>
    <scope>NUCLEOTIDE SEQUENCE [LARGE SCALE GENOMIC DNA]</scope>
    <source>
        <strain evidence="2">AL31</strain>
    </source>
</reference>
<organism evidence="2 3">
    <name type="scientific">Brockia lithotrophica</name>
    <dbReference type="NCBI Taxonomy" id="933949"/>
    <lineage>
        <taxon>Bacteria</taxon>
        <taxon>Bacillati</taxon>
        <taxon>Bacillota</taxon>
        <taxon>Bacilli</taxon>
        <taxon>Bacillales</taxon>
        <taxon>Bacillales Family X. Incertae Sedis</taxon>
        <taxon>Brockia</taxon>
    </lineage>
</organism>
<dbReference type="Proteomes" id="UP000244016">
    <property type="component" value="Unassembled WGS sequence"/>
</dbReference>
<evidence type="ECO:0000256" key="1">
    <source>
        <dbReference type="SAM" id="MobiDB-lite"/>
    </source>
</evidence>
<dbReference type="AlphaFoldDB" id="A0A2T5G8N0"/>
<proteinExistence type="predicted"/>
<dbReference type="EMBL" id="PEBW01000002">
    <property type="protein sequence ID" value="PTQ52545.1"/>
    <property type="molecule type" value="Genomic_DNA"/>
</dbReference>
<feature type="region of interest" description="Disordered" evidence="1">
    <location>
        <begin position="18"/>
        <end position="43"/>
    </location>
</feature>
<comment type="caution">
    <text evidence="2">The sequence shown here is derived from an EMBL/GenBank/DDBJ whole genome shotgun (WGS) entry which is preliminary data.</text>
</comment>